<evidence type="ECO:0000313" key="11">
    <source>
        <dbReference type="EMBL" id="CAG8650721.1"/>
    </source>
</evidence>
<dbReference type="Pfam" id="PF01490">
    <property type="entry name" value="Aa_trans"/>
    <property type="match status" value="1"/>
</dbReference>
<evidence type="ECO:0000256" key="4">
    <source>
        <dbReference type="ARBA" id="ARBA00022692"/>
    </source>
</evidence>
<keyword evidence="7 9" id="KW-0472">Membrane</keyword>
<evidence type="ECO:0000256" key="8">
    <source>
        <dbReference type="SAM" id="MobiDB-lite"/>
    </source>
</evidence>
<gene>
    <name evidence="11" type="ORF">AMORRO_LOCUS9952</name>
</gene>
<evidence type="ECO:0000256" key="9">
    <source>
        <dbReference type="SAM" id="Phobius"/>
    </source>
</evidence>
<evidence type="ECO:0000313" key="12">
    <source>
        <dbReference type="Proteomes" id="UP000789342"/>
    </source>
</evidence>
<comment type="subcellular location">
    <subcellularLocation>
        <location evidence="1">Membrane</location>
        <topology evidence="1">Multi-pass membrane protein</topology>
    </subcellularLocation>
</comment>
<feature type="non-terminal residue" evidence="11">
    <location>
        <position position="391"/>
    </location>
</feature>
<dbReference type="InterPro" id="IPR013057">
    <property type="entry name" value="AA_transpt_TM"/>
</dbReference>
<proteinExistence type="inferred from homology"/>
<feature type="transmembrane region" description="Helical" evidence="9">
    <location>
        <begin position="281"/>
        <end position="302"/>
    </location>
</feature>
<evidence type="ECO:0000256" key="1">
    <source>
        <dbReference type="ARBA" id="ARBA00004141"/>
    </source>
</evidence>
<feature type="transmembrane region" description="Helical" evidence="9">
    <location>
        <begin position="309"/>
        <end position="330"/>
    </location>
</feature>
<dbReference type="PANTHER" id="PTHR22950:SF692">
    <property type="entry name" value="TRANSMEMBRANE AMINO ACID TRANSPORTER FAMILY PROTEIN"/>
    <property type="match status" value="1"/>
</dbReference>
<dbReference type="EMBL" id="CAJVPV010010383">
    <property type="protein sequence ID" value="CAG8650721.1"/>
    <property type="molecule type" value="Genomic_DNA"/>
</dbReference>
<dbReference type="OrthoDB" id="655540at2759"/>
<comment type="caution">
    <text evidence="11">The sequence shown here is derived from an EMBL/GenBank/DDBJ whole genome shotgun (WGS) entry which is preliminary data.</text>
</comment>
<name>A0A9N9DXC9_9GLOM</name>
<evidence type="ECO:0000256" key="6">
    <source>
        <dbReference type="ARBA" id="ARBA00022989"/>
    </source>
</evidence>
<feature type="transmembrane region" description="Helical" evidence="9">
    <location>
        <begin position="350"/>
        <end position="375"/>
    </location>
</feature>
<feature type="transmembrane region" description="Helical" evidence="9">
    <location>
        <begin position="188"/>
        <end position="219"/>
    </location>
</feature>
<evidence type="ECO:0000256" key="5">
    <source>
        <dbReference type="ARBA" id="ARBA00022970"/>
    </source>
</evidence>
<feature type="transmembrane region" description="Helical" evidence="9">
    <location>
        <begin position="254"/>
        <end position="275"/>
    </location>
</feature>
<accession>A0A9N9DXC9</accession>
<keyword evidence="3" id="KW-0813">Transport</keyword>
<evidence type="ECO:0000256" key="7">
    <source>
        <dbReference type="ARBA" id="ARBA00023136"/>
    </source>
</evidence>
<dbReference type="PANTHER" id="PTHR22950">
    <property type="entry name" value="AMINO ACID TRANSPORTER"/>
    <property type="match status" value="1"/>
</dbReference>
<evidence type="ECO:0000256" key="3">
    <source>
        <dbReference type="ARBA" id="ARBA00022448"/>
    </source>
</evidence>
<keyword evidence="5" id="KW-0029">Amino-acid transport</keyword>
<comment type="similarity">
    <text evidence="2">Belongs to the amino acid/polyamine transporter 2 family.</text>
</comment>
<keyword evidence="12" id="KW-1185">Reference proteome</keyword>
<feature type="region of interest" description="Disordered" evidence="8">
    <location>
        <begin position="1"/>
        <end position="28"/>
    </location>
</feature>
<evidence type="ECO:0000256" key="2">
    <source>
        <dbReference type="ARBA" id="ARBA00008066"/>
    </source>
</evidence>
<dbReference type="AlphaFoldDB" id="A0A9N9DXC9"/>
<evidence type="ECO:0000259" key="10">
    <source>
        <dbReference type="Pfam" id="PF01490"/>
    </source>
</evidence>
<organism evidence="11 12">
    <name type="scientific">Acaulospora morrowiae</name>
    <dbReference type="NCBI Taxonomy" id="94023"/>
    <lineage>
        <taxon>Eukaryota</taxon>
        <taxon>Fungi</taxon>
        <taxon>Fungi incertae sedis</taxon>
        <taxon>Mucoromycota</taxon>
        <taxon>Glomeromycotina</taxon>
        <taxon>Glomeromycetes</taxon>
        <taxon>Diversisporales</taxon>
        <taxon>Acaulosporaceae</taxon>
        <taxon>Acaulospora</taxon>
    </lineage>
</organism>
<keyword evidence="6 9" id="KW-1133">Transmembrane helix</keyword>
<reference evidence="11" key="1">
    <citation type="submission" date="2021-06" db="EMBL/GenBank/DDBJ databases">
        <authorList>
            <person name="Kallberg Y."/>
            <person name="Tangrot J."/>
            <person name="Rosling A."/>
        </authorList>
    </citation>
    <scope>NUCLEOTIDE SEQUENCE</scope>
    <source>
        <strain evidence="11">CL551</strain>
    </source>
</reference>
<dbReference type="GO" id="GO:0005774">
    <property type="term" value="C:vacuolar membrane"/>
    <property type="evidence" value="ECO:0007669"/>
    <property type="project" value="TreeGrafter"/>
</dbReference>
<dbReference type="GO" id="GO:0015179">
    <property type="term" value="F:L-amino acid transmembrane transporter activity"/>
    <property type="evidence" value="ECO:0007669"/>
    <property type="project" value="TreeGrafter"/>
</dbReference>
<keyword evidence="4 9" id="KW-0812">Transmembrane</keyword>
<feature type="region of interest" description="Disordered" evidence="8">
    <location>
        <begin position="119"/>
        <end position="138"/>
    </location>
</feature>
<feature type="domain" description="Amino acid transporter transmembrane" evidence="10">
    <location>
        <begin position="176"/>
        <end position="390"/>
    </location>
</feature>
<dbReference type="Proteomes" id="UP000789342">
    <property type="component" value="Unassembled WGS sequence"/>
</dbReference>
<protein>
    <submittedName>
        <fullName evidence="11">4135_t:CDS:1</fullName>
    </submittedName>
</protein>
<sequence>MSSGGSSSNDSAAPINIPSSLRNRRQGGVSSIAHSVADALQSWTQNSNQIMSTYMSDNIAVPSSVVGDTLEQGYLSPAMSHRYSYISPAQVRLPESYRSGNRSQYGSYIPSSAVPSLAPISGSPGNDRPTWSGSAHEKHRRPIKEHTPLIRTSSKTSMTSIPLSTIQDNVPAYIGSTFNQSVLNSCNILIGIGILALPLGFRFAGWAIGLALFFFCLAVTNYTAKVLVKCLEYDEDLHTYADMGAIAFGEGVRLIISILFSLELLASAVAVVILVGDSLHAIFPDVSITVLKLIAWGIMAPLTLIAIRYLSYFSLLGIFSAISLTLVLIIDGFTKSERPGSLVDPMPTELFPTTWGAVPMSFGLIMAGFTGHSVFPSVYRDMQEPQKFTKV</sequence>